<feature type="region of interest" description="Disordered" evidence="2">
    <location>
        <begin position="387"/>
        <end position="409"/>
    </location>
</feature>
<dbReference type="Gene3D" id="3.50.50.60">
    <property type="entry name" value="FAD/NAD(P)-binding domain"/>
    <property type="match status" value="1"/>
</dbReference>
<feature type="region of interest" description="Disordered" evidence="2">
    <location>
        <begin position="433"/>
        <end position="463"/>
    </location>
</feature>
<dbReference type="InterPro" id="IPR036291">
    <property type="entry name" value="NAD(P)-bd_dom_sf"/>
</dbReference>
<dbReference type="SMART" id="SM00839">
    <property type="entry name" value="ELFV_dehydrog"/>
    <property type="match status" value="1"/>
</dbReference>
<dbReference type="SUPFAM" id="SSF51905">
    <property type="entry name" value="FAD/NAD(P)-binding domain"/>
    <property type="match status" value="1"/>
</dbReference>
<gene>
    <name evidence="4" type="ORF">KFE25_010574</name>
</gene>
<sequence>MASSGSLSRIFGHGHANVARLSTASIFAARTAPRQAPALPSSSILEATLPNGLGTVFVGISGAATLDVPGNGGLRLWSYPSLDAARAEVRALADGMARKHAAYGTGFAGAKLVCAASKDVATFTASDKHALLDSVAWVLDQLRGQVYTGCDLNISVHDMAGLAERSPYVLAALPNLDICPNATTAHGVVGAVSATFDGNVRGRTFLVHGCGAVGSVVATELRDAGARVLALDMDASRSRIRGVEQLAPDARWWEIECDAVVPCSSSYLVDVPIAASLRARALVGATNLLFSEPAALETVVRRGIIFVPESVSSAGAVIGDSIEHHDARAFTTAQPDELYAFVRRAVARTTAELLATARALDVAPSSREAFAIVALAAKERGPVGLRFRDGDEGTCASADAPPAEQADSQPGLLAAAAVMRGAPAAAAASATGGARGVRRFSSPSAGANDGRAPAMPSARGAHTARAGSAPWGFAGGAAAASTADVVIAGAGIMGLNIAYQLKRRAPEMRVVVLERERALGHGSSGYSTGFQRAYYSFDETMQLALDGMAAYKDWRAYTRLADAAETFVQTGALWMLGKPRCENDAMVVRLARYGIRADVLDERALAERFPLISTAPFPAFDADGTELAQDVGALSAVYEHGCGHVDPNACLADMLAVCRREGAEVRLGCGVEGLLLSADGSRCEGVATAAGERIAAPIVVNAMGPWFEKLMRSAGVTMSTTAKPTRIQVAHKHVPDEYLELPFTADSWGPSGIYFMPRRQSRQLVFGSVAHRFESEVLDEPDACNPALDPDVKQDYLACLLHRLPGLPQSGEVSGFSSMYTVNQDDVHPMIGETGVQGLWACNGFSGHGFKLAPAVGALVAQQITGLVTREWDTSIPRDFMSPHRAPLTLKTKTHFA</sequence>
<dbReference type="Pfam" id="PF00208">
    <property type="entry name" value="ELFV_dehydrog"/>
    <property type="match status" value="1"/>
</dbReference>
<dbReference type="InterPro" id="IPR006076">
    <property type="entry name" value="FAD-dep_OxRdtase"/>
</dbReference>
<dbReference type="Proteomes" id="UP000751190">
    <property type="component" value="Unassembled WGS sequence"/>
</dbReference>
<dbReference type="PANTHER" id="PTHR42722">
    <property type="entry name" value="LEUCINE DEHYDROGENASE"/>
    <property type="match status" value="1"/>
</dbReference>
<protein>
    <recommendedName>
        <fullName evidence="3">Glutamate/phenylalanine/leucine/valine/L-tryptophan dehydrogenase C-terminal domain-containing protein</fullName>
    </recommendedName>
</protein>
<dbReference type="InterPro" id="IPR036188">
    <property type="entry name" value="FAD/NAD-bd_sf"/>
</dbReference>
<evidence type="ECO:0000256" key="1">
    <source>
        <dbReference type="ARBA" id="ARBA00006382"/>
    </source>
</evidence>
<dbReference type="InterPro" id="IPR016211">
    <property type="entry name" value="Glu/Phe/Leu/Val/Trp_DH_bac/arc"/>
</dbReference>
<dbReference type="AlphaFoldDB" id="A0A8J5XI05"/>
<keyword evidence="5" id="KW-1185">Reference proteome</keyword>
<dbReference type="GO" id="GO:0016639">
    <property type="term" value="F:oxidoreductase activity, acting on the CH-NH2 group of donors, NAD or NADP as acceptor"/>
    <property type="evidence" value="ECO:0007669"/>
    <property type="project" value="InterPro"/>
</dbReference>
<dbReference type="EMBL" id="JAGTXO010000026">
    <property type="protein sequence ID" value="KAG8461387.1"/>
    <property type="molecule type" value="Genomic_DNA"/>
</dbReference>
<dbReference type="Pfam" id="PF01266">
    <property type="entry name" value="DAO"/>
    <property type="match status" value="1"/>
</dbReference>
<dbReference type="OrthoDB" id="424974at2759"/>
<dbReference type="Gene3D" id="3.30.9.10">
    <property type="entry name" value="D-Amino Acid Oxidase, subunit A, domain 2"/>
    <property type="match status" value="1"/>
</dbReference>
<comment type="caution">
    <text evidence="4">The sequence shown here is derived from an EMBL/GenBank/DDBJ whole genome shotgun (WGS) entry which is preliminary data.</text>
</comment>
<dbReference type="SUPFAM" id="SSF51735">
    <property type="entry name" value="NAD(P)-binding Rossmann-fold domains"/>
    <property type="match status" value="1"/>
</dbReference>
<feature type="domain" description="Glutamate/phenylalanine/leucine/valine/L-tryptophan dehydrogenase C-terminal" evidence="3">
    <location>
        <begin position="178"/>
        <end position="381"/>
    </location>
</feature>
<name>A0A8J5XI05_DIALT</name>
<dbReference type="PANTHER" id="PTHR42722:SF1">
    <property type="entry name" value="VALINE DEHYDROGENASE"/>
    <property type="match status" value="1"/>
</dbReference>
<accession>A0A8J5XI05</accession>
<dbReference type="InterPro" id="IPR006096">
    <property type="entry name" value="Glu/Leu/Phe/Val/Trp_DH_C"/>
</dbReference>
<dbReference type="Gene3D" id="3.40.50.720">
    <property type="entry name" value="NAD(P)-binding Rossmann-like Domain"/>
    <property type="match status" value="1"/>
</dbReference>
<proteinExistence type="inferred from homology"/>
<evidence type="ECO:0000259" key="3">
    <source>
        <dbReference type="SMART" id="SM00839"/>
    </source>
</evidence>
<evidence type="ECO:0000313" key="4">
    <source>
        <dbReference type="EMBL" id="KAG8461387.1"/>
    </source>
</evidence>
<organism evidence="4 5">
    <name type="scientific">Diacronema lutheri</name>
    <name type="common">Unicellular marine alga</name>
    <name type="synonym">Monochrysis lutheri</name>
    <dbReference type="NCBI Taxonomy" id="2081491"/>
    <lineage>
        <taxon>Eukaryota</taxon>
        <taxon>Haptista</taxon>
        <taxon>Haptophyta</taxon>
        <taxon>Pavlovophyceae</taxon>
        <taxon>Pavlovales</taxon>
        <taxon>Pavlovaceae</taxon>
        <taxon>Diacronema</taxon>
    </lineage>
</organism>
<dbReference type="InterPro" id="IPR046346">
    <property type="entry name" value="Aminoacid_DH-like_N_sf"/>
</dbReference>
<reference evidence="4" key="1">
    <citation type="submission" date="2021-05" db="EMBL/GenBank/DDBJ databases">
        <title>The genome of the haptophyte Pavlova lutheri (Diacronema luteri, Pavlovales) - a model for lipid biosynthesis in eukaryotic algae.</title>
        <authorList>
            <person name="Hulatt C.J."/>
            <person name="Posewitz M.C."/>
        </authorList>
    </citation>
    <scope>NUCLEOTIDE SEQUENCE</scope>
    <source>
        <strain evidence="4">NIVA-4/92</strain>
    </source>
</reference>
<evidence type="ECO:0000256" key="2">
    <source>
        <dbReference type="SAM" id="MobiDB-lite"/>
    </source>
</evidence>
<evidence type="ECO:0000313" key="5">
    <source>
        <dbReference type="Proteomes" id="UP000751190"/>
    </source>
</evidence>
<dbReference type="GO" id="GO:0006520">
    <property type="term" value="P:amino acid metabolic process"/>
    <property type="evidence" value="ECO:0007669"/>
    <property type="project" value="InterPro"/>
</dbReference>
<comment type="similarity">
    <text evidence="1">Belongs to the Glu/Leu/Phe/Val dehydrogenases family.</text>
</comment>
<dbReference type="Gene3D" id="3.40.50.10860">
    <property type="entry name" value="Leucine Dehydrogenase, chain A, domain 1"/>
    <property type="match status" value="1"/>
</dbReference>
<dbReference type="SUPFAM" id="SSF53223">
    <property type="entry name" value="Aminoacid dehydrogenase-like, N-terminal domain"/>
    <property type="match status" value="1"/>
</dbReference>